<dbReference type="InterPro" id="IPR007284">
    <property type="entry name" value="Ground-like_dom"/>
</dbReference>
<evidence type="ECO:0000259" key="1">
    <source>
        <dbReference type="Pfam" id="PF04155"/>
    </source>
</evidence>
<organism evidence="2 3">
    <name type="scientific">Onchocerca volvulus</name>
    <dbReference type="NCBI Taxonomy" id="6282"/>
    <lineage>
        <taxon>Eukaryota</taxon>
        <taxon>Metazoa</taxon>
        <taxon>Ecdysozoa</taxon>
        <taxon>Nematoda</taxon>
        <taxon>Chromadorea</taxon>
        <taxon>Rhabditida</taxon>
        <taxon>Spirurina</taxon>
        <taxon>Spiruromorpha</taxon>
        <taxon>Filarioidea</taxon>
        <taxon>Onchocercidae</taxon>
        <taxon>Onchocerca</taxon>
    </lineage>
</organism>
<dbReference type="Pfam" id="PF04155">
    <property type="entry name" value="Ground-like"/>
    <property type="match status" value="1"/>
</dbReference>
<dbReference type="EMBL" id="CMVM020000193">
    <property type="status" value="NOT_ANNOTATED_CDS"/>
    <property type="molecule type" value="Genomic_DNA"/>
</dbReference>
<keyword evidence="3" id="KW-1185">Reference proteome</keyword>
<name>A0A8R1TYL0_ONCVO</name>
<dbReference type="Proteomes" id="UP000024404">
    <property type="component" value="Unassembled WGS sequence"/>
</dbReference>
<accession>A0A8R1TYL0</accession>
<dbReference type="AlphaFoldDB" id="A0A8R1TYL0"/>
<evidence type="ECO:0000313" key="2">
    <source>
        <dbReference type="EnsemblMetazoa" id="OVOC7336.1"/>
    </source>
</evidence>
<sequence length="139" mass="15751">MQPMQLSNSTSSYKRKQSNFTEVADLLDEIEEFENGTLEINESIAPIPIASFIMSRNSKCNNNELKAILIKNIGEDLNTTKRMIQLIAKAKFGGHFNVICSKHNFSFLTNTELFCQAIKVQVKIKNIPSTICQHMRQLA</sequence>
<reference evidence="2" key="2">
    <citation type="submission" date="2022-06" db="UniProtKB">
        <authorList>
            <consortium name="EnsemblMetazoa"/>
        </authorList>
    </citation>
    <scope>IDENTIFICATION</scope>
</reference>
<dbReference type="EnsemblMetazoa" id="OVOC7336.1">
    <property type="protein sequence ID" value="OVOC7336.1"/>
    <property type="gene ID" value="WBGene00244145"/>
</dbReference>
<reference evidence="3" key="1">
    <citation type="submission" date="2013-10" db="EMBL/GenBank/DDBJ databases">
        <title>Genome sequencing of Onchocerca volvulus.</title>
        <authorList>
            <person name="Cotton J."/>
            <person name="Tsai J."/>
            <person name="Stanley E."/>
            <person name="Tracey A."/>
            <person name="Holroyd N."/>
            <person name="Lustigman S."/>
            <person name="Berriman M."/>
        </authorList>
    </citation>
    <scope>NUCLEOTIDE SEQUENCE</scope>
</reference>
<evidence type="ECO:0000313" key="3">
    <source>
        <dbReference type="Proteomes" id="UP000024404"/>
    </source>
</evidence>
<dbReference type="OMA" id="PSTICQH"/>
<proteinExistence type="predicted"/>
<protein>
    <submittedName>
        <fullName evidence="2">Ground-like domain-containing protein</fullName>
    </submittedName>
</protein>
<feature type="domain" description="Ground-like" evidence="1">
    <location>
        <begin position="58"/>
        <end position="119"/>
    </location>
</feature>